<evidence type="ECO:0000256" key="3">
    <source>
        <dbReference type="ARBA" id="ARBA00022801"/>
    </source>
</evidence>
<dbReference type="InterPro" id="IPR038765">
    <property type="entry name" value="Papain-like_cys_pep_sf"/>
</dbReference>
<keyword evidence="2" id="KW-0645">Protease</keyword>
<dbReference type="InterPro" id="IPR000064">
    <property type="entry name" value="NLP_P60_dom"/>
</dbReference>
<dbReference type="NCBIfam" id="TIGR02219">
    <property type="entry name" value="phage_NlpC_fam"/>
    <property type="match status" value="1"/>
</dbReference>
<comment type="caution">
    <text evidence="6">The sequence shown here is derived from an EMBL/GenBank/DDBJ whole genome shotgun (WGS) entry which is preliminary data.</text>
</comment>
<dbReference type="PROSITE" id="PS51935">
    <property type="entry name" value="NLPC_P60"/>
    <property type="match status" value="1"/>
</dbReference>
<sequence length="144" mass="15389">MTGASSSASRVIAAAGVWLGTPYVHQASLLGAGCDCLGLARGIWRDLHGPEPVTPPPYTRDWGEAGVVEVLAEAARRFLLEIPLSEAGPGALILFRMARNAPAKHCGIRSETGLIHAYEGAGVIEEPWSPIWARKTAFAFHYPE</sequence>
<evidence type="ECO:0000256" key="1">
    <source>
        <dbReference type="ARBA" id="ARBA00007074"/>
    </source>
</evidence>
<dbReference type="AlphaFoldDB" id="A0A2G8RGM3"/>
<dbReference type="EMBL" id="AWWI01000059">
    <property type="protein sequence ID" value="PIL20725.1"/>
    <property type="molecule type" value="Genomic_DNA"/>
</dbReference>
<gene>
    <name evidence="6" type="ORF">P775_07865</name>
</gene>
<dbReference type="GO" id="GO:0008234">
    <property type="term" value="F:cysteine-type peptidase activity"/>
    <property type="evidence" value="ECO:0007669"/>
    <property type="project" value="UniProtKB-KW"/>
</dbReference>
<evidence type="ECO:0000313" key="7">
    <source>
        <dbReference type="Proteomes" id="UP000231259"/>
    </source>
</evidence>
<keyword evidence="7" id="KW-1185">Reference proteome</keyword>
<organism evidence="6 7">
    <name type="scientific">Puniceibacterium antarcticum</name>
    <dbReference type="NCBI Taxonomy" id="1206336"/>
    <lineage>
        <taxon>Bacteria</taxon>
        <taxon>Pseudomonadati</taxon>
        <taxon>Pseudomonadota</taxon>
        <taxon>Alphaproteobacteria</taxon>
        <taxon>Rhodobacterales</taxon>
        <taxon>Paracoccaceae</taxon>
        <taxon>Puniceibacterium</taxon>
    </lineage>
</organism>
<dbReference type="Gene3D" id="3.90.1720.10">
    <property type="entry name" value="endopeptidase domain like (from Nostoc punctiforme)"/>
    <property type="match status" value="1"/>
</dbReference>
<evidence type="ECO:0000313" key="6">
    <source>
        <dbReference type="EMBL" id="PIL20725.1"/>
    </source>
</evidence>
<feature type="domain" description="NlpC/P60" evidence="5">
    <location>
        <begin position="5"/>
        <end position="143"/>
    </location>
</feature>
<dbReference type="GO" id="GO:0006508">
    <property type="term" value="P:proteolysis"/>
    <property type="evidence" value="ECO:0007669"/>
    <property type="project" value="UniProtKB-KW"/>
</dbReference>
<dbReference type="SUPFAM" id="SSF54001">
    <property type="entry name" value="Cysteine proteinases"/>
    <property type="match status" value="1"/>
</dbReference>
<reference evidence="6 7" key="1">
    <citation type="submission" date="2013-09" db="EMBL/GenBank/DDBJ databases">
        <title>Genome sequencing of Phaeobacter antarcticus sp. nov. SM1211.</title>
        <authorList>
            <person name="Zhang X.-Y."/>
            <person name="Liu C."/>
            <person name="Chen X.-L."/>
            <person name="Xie B.-B."/>
            <person name="Qin Q.-L."/>
            <person name="Rong J.-C."/>
            <person name="Zhang Y.-Z."/>
        </authorList>
    </citation>
    <scope>NUCLEOTIDE SEQUENCE [LARGE SCALE GENOMIC DNA]</scope>
    <source>
        <strain evidence="6 7">SM1211</strain>
    </source>
</reference>
<dbReference type="InterPro" id="IPR011929">
    <property type="entry name" value="Phage_pept_NlpC/P60"/>
</dbReference>
<name>A0A2G8RGM3_9RHOB</name>
<dbReference type="Proteomes" id="UP000231259">
    <property type="component" value="Unassembled WGS sequence"/>
</dbReference>
<evidence type="ECO:0000256" key="4">
    <source>
        <dbReference type="ARBA" id="ARBA00022807"/>
    </source>
</evidence>
<dbReference type="RefSeq" id="WP_099910392.1">
    <property type="nucleotide sequence ID" value="NZ_AWWI01000059.1"/>
</dbReference>
<dbReference type="OrthoDB" id="6058745at2"/>
<accession>A0A2G8RGM3</accession>
<comment type="similarity">
    <text evidence="1">Belongs to the peptidase C40 family.</text>
</comment>
<protein>
    <submittedName>
        <fullName evidence="6">Peptidase</fullName>
    </submittedName>
</protein>
<keyword evidence="3" id="KW-0378">Hydrolase</keyword>
<proteinExistence type="inferred from homology"/>
<evidence type="ECO:0000256" key="2">
    <source>
        <dbReference type="ARBA" id="ARBA00022670"/>
    </source>
</evidence>
<evidence type="ECO:0000259" key="5">
    <source>
        <dbReference type="PROSITE" id="PS51935"/>
    </source>
</evidence>
<keyword evidence="4" id="KW-0788">Thiol protease</keyword>